<dbReference type="EMBL" id="QFQP01000046">
    <property type="protein sequence ID" value="PZR05265.1"/>
    <property type="molecule type" value="Genomic_DNA"/>
</dbReference>
<protein>
    <recommendedName>
        <fullName evidence="3">Polymer-forming cytoskeletal protein</fullName>
    </recommendedName>
</protein>
<evidence type="ECO:0008006" key="3">
    <source>
        <dbReference type="Google" id="ProtNLM"/>
    </source>
</evidence>
<evidence type="ECO:0000313" key="2">
    <source>
        <dbReference type="Proteomes" id="UP000249061"/>
    </source>
</evidence>
<organism evidence="1 2">
    <name type="scientific">Archangium gephyra</name>
    <dbReference type="NCBI Taxonomy" id="48"/>
    <lineage>
        <taxon>Bacteria</taxon>
        <taxon>Pseudomonadati</taxon>
        <taxon>Myxococcota</taxon>
        <taxon>Myxococcia</taxon>
        <taxon>Myxococcales</taxon>
        <taxon>Cystobacterineae</taxon>
        <taxon>Archangiaceae</taxon>
        <taxon>Archangium</taxon>
    </lineage>
</organism>
<reference evidence="1 2" key="1">
    <citation type="submission" date="2017-08" db="EMBL/GenBank/DDBJ databases">
        <title>Infants hospitalized years apart are colonized by the same room-sourced microbial strains.</title>
        <authorList>
            <person name="Brooks B."/>
            <person name="Olm M.R."/>
            <person name="Firek B.A."/>
            <person name="Baker R."/>
            <person name="Thomas B.C."/>
            <person name="Morowitz M.J."/>
            <person name="Banfield J.F."/>
        </authorList>
    </citation>
    <scope>NUCLEOTIDE SEQUENCE [LARGE SCALE GENOMIC DNA]</scope>
    <source>
        <strain evidence="1">S2_003_000_R2_14</strain>
    </source>
</reference>
<evidence type="ECO:0000313" key="1">
    <source>
        <dbReference type="EMBL" id="PZR05265.1"/>
    </source>
</evidence>
<dbReference type="Proteomes" id="UP000249061">
    <property type="component" value="Unassembled WGS sequence"/>
</dbReference>
<accession>A0A2W5T1B9</accession>
<proteinExistence type="predicted"/>
<comment type="caution">
    <text evidence="1">The sequence shown here is derived from an EMBL/GenBank/DDBJ whole genome shotgun (WGS) entry which is preliminary data.</text>
</comment>
<gene>
    <name evidence="1" type="ORF">DI536_32585</name>
</gene>
<dbReference type="AlphaFoldDB" id="A0A2W5T1B9"/>
<sequence>MKVISEDELDGLYGTKARLASGGDYGCMCVVLEGDVTGEGAKFCDDAHFRALQEEADVGTVVVTGNLTLTGDVTLSDRLFCLVVLGDVTANVFTTSKTEVLVGGALKARTVVDADELITVENGSAA</sequence>
<name>A0A2W5T1B9_9BACT</name>